<dbReference type="Proteomes" id="UP000613011">
    <property type="component" value="Unassembled WGS sequence"/>
</dbReference>
<keyword evidence="3" id="KW-1185">Reference proteome</keyword>
<reference evidence="2" key="1">
    <citation type="submission" date="2021-01" db="EMBL/GenBank/DDBJ databases">
        <title>Ramlibacter sp. strain AW1 16S ribosomal RNA gene Genome sequencing and assembly.</title>
        <authorList>
            <person name="Kang M."/>
        </authorList>
    </citation>
    <scope>NUCLEOTIDE SEQUENCE</scope>
    <source>
        <strain evidence="2">AW1</strain>
    </source>
</reference>
<gene>
    <name evidence="2" type="ORF">JI739_05230</name>
</gene>
<evidence type="ECO:0000313" key="3">
    <source>
        <dbReference type="Proteomes" id="UP000613011"/>
    </source>
</evidence>
<accession>A0A936ZH42</accession>
<dbReference type="Pfam" id="PF00754">
    <property type="entry name" value="F5_F8_type_C"/>
    <property type="match status" value="1"/>
</dbReference>
<name>A0A936ZH42_9BURK</name>
<dbReference type="InterPro" id="IPR000421">
    <property type="entry name" value="FA58C"/>
</dbReference>
<protein>
    <submittedName>
        <fullName evidence="2">Discoidin domain-containing protein</fullName>
    </submittedName>
</protein>
<dbReference type="InterPro" id="IPR008979">
    <property type="entry name" value="Galactose-bd-like_sf"/>
</dbReference>
<dbReference type="AlphaFoldDB" id="A0A936ZH42"/>
<evidence type="ECO:0000313" key="2">
    <source>
        <dbReference type="EMBL" id="MBL0419747.1"/>
    </source>
</evidence>
<proteinExistence type="predicted"/>
<dbReference type="Gene3D" id="2.60.120.260">
    <property type="entry name" value="Galactose-binding domain-like"/>
    <property type="match status" value="1"/>
</dbReference>
<dbReference type="SUPFAM" id="SSF49785">
    <property type="entry name" value="Galactose-binding domain-like"/>
    <property type="match status" value="1"/>
</dbReference>
<sequence length="221" mass="23711">MSAHRYWRILVNTIQSGAYVSIVEMEMFETASTTDATGSGTAAANSTYTPEGATPAKAFDNVLTYPGWTNNGDGAGCWLAYDFGSGVTKDIAAVSLLNRNDSWYFQIPSIFSIQHSDDASSWTTLFSVSGLTWSRGQRRYFTASGELSAEDFAVLSDDPAKEYVKKIVTYAVFGGTTQAEVIKALGYAVFGGTTQAEVIKVMGYAVLMAASAKRPTVFAAT</sequence>
<evidence type="ECO:0000259" key="1">
    <source>
        <dbReference type="Pfam" id="PF00754"/>
    </source>
</evidence>
<organism evidence="2 3">
    <name type="scientific">Ramlibacter aurantiacus</name>
    <dbReference type="NCBI Taxonomy" id="2801330"/>
    <lineage>
        <taxon>Bacteria</taxon>
        <taxon>Pseudomonadati</taxon>
        <taxon>Pseudomonadota</taxon>
        <taxon>Betaproteobacteria</taxon>
        <taxon>Burkholderiales</taxon>
        <taxon>Comamonadaceae</taxon>
        <taxon>Ramlibacter</taxon>
    </lineage>
</organism>
<dbReference type="RefSeq" id="WP_201682754.1">
    <property type="nucleotide sequence ID" value="NZ_JAEQNA010000001.1"/>
</dbReference>
<comment type="caution">
    <text evidence="2">The sequence shown here is derived from an EMBL/GenBank/DDBJ whole genome shotgun (WGS) entry which is preliminary data.</text>
</comment>
<feature type="domain" description="F5/8 type C" evidence="1">
    <location>
        <begin position="42"/>
        <end position="128"/>
    </location>
</feature>
<dbReference type="EMBL" id="JAEQNA010000001">
    <property type="protein sequence ID" value="MBL0419747.1"/>
    <property type="molecule type" value="Genomic_DNA"/>
</dbReference>